<dbReference type="Gene3D" id="1.10.150.310">
    <property type="entry name" value="Tex RuvX-like domain-like"/>
    <property type="match status" value="1"/>
</dbReference>
<dbReference type="SUPFAM" id="SSF47781">
    <property type="entry name" value="RuvA domain 2-like"/>
    <property type="match status" value="2"/>
</dbReference>
<dbReference type="Pfam" id="PF12836">
    <property type="entry name" value="HHH_3"/>
    <property type="match status" value="1"/>
</dbReference>
<dbReference type="SUPFAM" id="SSF158832">
    <property type="entry name" value="Tex N-terminal region-like"/>
    <property type="match status" value="1"/>
</dbReference>
<sequence>MSGTDIYQRISATCAIPKGQVESVVALLDEGGTVPFIARYRKERTGGLDEVAIQNVRDALESGRELDKRREAILGSLTERGLLTDALGQAVRKSVTLAELEDIYLPYRPKKRTRATMAKERGLEPLAQAILAGKVVPEAAASGFINPELDVPDVQSALAGAQDIIAEIMSEDRRCREGMRRLFAAGGVIASSVRKGKDEAGEKYRDYFDWRETARTAAGHRILAMLRGEREKILSLSLRPDQDKALTGLANLFAFPKGPCHAVVQEAVADGYSRLLAPSLETELWGELRAKADAEAIGVFAANLRELLLAPPLGPRRILALDPGLRTGAKLVCLDEQGNLLHWQTIFPVGSKGQAEEAGRVITALVKSHRVQAIAVGNGTGGRETETFVRGLGLPAEVDVILVNEAGASVYSASEIARREFPDLDLTYRGAVSIGRRLMDPLAELVKIDPKSIGVGQYQHDVDQTALKKSLGDVVVSCVNQVGVDVNTASPELLAHVSGLGPVLATNIVEHRRENGPFTDRKGILKVKRLGPKAFEQCAGFLRIVGGKNPLDGSAIHPERYTLVGRMAKDAGCSVEDLLRDESARKGIELGRYVDGEVGLPTLRDIMAELEKPGRDPRPAFQVFRFADVHDISDLHPGMTVPGIVTNVTRFGAFVDVGVHQDGLVHISNLADRYVSDPGEVVRAGQQVRVTVLEVDAKRRRIGLSMRSGPAG</sequence>
<accession>A0ABR9H616</accession>
<dbReference type="Pfam" id="PF22706">
    <property type="entry name" value="Tex_central_region"/>
    <property type="match status" value="1"/>
</dbReference>
<dbReference type="InterPro" id="IPR050437">
    <property type="entry name" value="Ribos_protein_bS1-like"/>
</dbReference>
<dbReference type="SUPFAM" id="SSF50249">
    <property type="entry name" value="Nucleic acid-binding proteins"/>
    <property type="match status" value="1"/>
</dbReference>
<dbReference type="InterPro" id="IPR023323">
    <property type="entry name" value="Tex-like_dom_sf"/>
</dbReference>
<dbReference type="Proteomes" id="UP000639010">
    <property type="component" value="Unassembled WGS sequence"/>
</dbReference>
<dbReference type="InterPro" id="IPR037027">
    <property type="entry name" value="YqgF/RNaseH-like_dom_sf"/>
</dbReference>
<dbReference type="EMBL" id="JADBGG010000022">
    <property type="protein sequence ID" value="MBE1426157.1"/>
    <property type="molecule type" value="Genomic_DNA"/>
</dbReference>
<evidence type="ECO:0000313" key="2">
    <source>
        <dbReference type="EMBL" id="MBE1426157.1"/>
    </source>
</evidence>
<dbReference type="SMART" id="SM00732">
    <property type="entry name" value="YqgFc"/>
    <property type="match status" value="1"/>
</dbReference>
<proteinExistence type="predicted"/>
<dbReference type="Gene3D" id="2.40.50.140">
    <property type="entry name" value="Nucleic acid-binding proteins"/>
    <property type="match status" value="1"/>
</dbReference>
<name>A0ABR9H616_9BACT</name>
<dbReference type="InterPro" id="IPR041692">
    <property type="entry name" value="HHH_9"/>
</dbReference>
<dbReference type="InterPro" id="IPR006641">
    <property type="entry name" value="YqgF/RNaseH-like_dom"/>
</dbReference>
<dbReference type="InterPro" id="IPR018974">
    <property type="entry name" value="Tex-like_N"/>
</dbReference>
<dbReference type="PANTHER" id="PTHR10724:SF10">
    <property type="entry name" value="S1 RNA-BINDING DOMAIN-CONTAINING PROTEIN 1"/>
    <property type="match status" value="1"/>
</dbReference>
<keyword evidence="3" id="KW-1185">Reference proteome</keyword>
<dbReference type="Pfam" id="PF09371">
    <property type="entry name" value="Tex_N"/>
    <property type="match status" value="1"/>
</dbReference>
<dbReference type="Pfam" id="PF17674">
    <property type="entry name" value="HHH_9"/>
    <property type="match status" value="1"/>
</dbReference>
<dbReference type="InterPro" id="IPR012337">
    <property type="entry name" value="RNaseH-like_sf"/>
</dbReference>
<dbReference type="CDD" id="cd05685">
    <property type="entry name" value="S1_Tex"/>
    <property type="match status" value="1"/>
</dbReference>
<dbReference type="InterPro" id="IPR003029">
    <property type="entry name" value="S1_domain"/>
</dbReference>
<dbReference type="InterPro" id="IPR023319">
    <property type="entry name" value="Tex-like_HTH_dom_sf"/>
</dbReference>
<dbReference type="InterPro" id="IPR044146">
    <property type="entry name" value="S1_Tex"/>
</dbReference>
<dbReference type="InterPro" id="IPR012340">
    <property type="entry name" value="NA-bd_OB-fold"/>
</dbReference>
<dbReference type="Gene3D" id="3.30.420.140">
    <property type="entry name" value="YqgF/RNase H-like domain"/>
    <property type="match status" value="1"/>
</dbReference>
<dbReference type="Gene3D" id="1.10.10.650">
    <property type="entry name" value="RuvA domain 2-like"/>
    <property type="match status" value="1"/>
</dbReference>
<gene>
    <name evidence="2" type="ORF">H4684_002819</name>
</gene>
<dbReference type="InterPro" id="IPR055179">
    <property type="entry name" value="Tex-like_central_region"/>
</dbReference>
<dbReference type="Pfam" id="PF16921">
    <property type="entry name" value="Tex_YqgF"/>
    <property type="match status" value="1"/>
</dbReference>
<dbReference type="SMART" id="SM00316">
    <property type="entry name" value="S1"/>
    <property type="match status" value="1"/>
</dbReference>
<organism evidence="2 3">
    <name type="scientific">Desulfomicrobium macestii</name>
    <dbReference type="NCBI Taxonomy" id="90731"/>
    <lineage>
        <taxon>Bacteria</taxon>
        <taxon>Pseudomonadati</taxon>
        <taxon>Thermodesulfobacteriota</taxon>
        <taxon>Desulfovibrionia</taxon>
        <taxon>Desulfovibrionales</taxon>
        <taxon>Desulfomicrobiaceae</taxon>
        <taxon>Desulfomicrobium</taxon>
    </lineage>
</organism>
<dbReference type="InterPro" id="IPR032639">
    <property type="entry name" value="Tex_YqgF"/>
</dbReference>
<dbReference type="SUPFAM" id="SSF53098">
    <property type="entry name" value="Ribonuclease H-like"/>
    <property type="match status" value="1"/>
</dbReference>
<dbReference type="Pfam" id="PF00575">
    <property type="entry name" value="S1"/>
    <property type="match status" value="1"/>
</dbReference>
<evidence type="ECO:0000259" key="1">
    <source>
        <dbReference type="PROSITE" id="PS50126"/>
    </source>
</evidence>
<evidence type="ECO:0000313" key="3">
    <source>
        <dbReference type="Proteomes" id="UP000639010"/>
    </source>
</evidence>
<dbReference type="Gene3D" id="1.10.3500.10">
    <property type="entry name" value="Tex N-terminal region-like"/>
    <property type="match status" value="1"/>
</dbReference>
<reference evidence="2 3" key="1">
    <citation type="submission" date="2020-10" db="EMBL/GenBank/DDBJ databases">
        <title>Genomic Encyclopedia of Type Strains, Phase IV (KMG-IV): sequencing the most valuable type-strain genomes for metagenomic binning, comparative biology and taxonomic classification.</title>
        <authorList>
            <person name="Goeker M."/>
        </authorList>
    </citation>
    <scope>NUCLEOTIDE SEQUENCE [LARGE SCALE GENOMIC DNA]</scope>
    <source>
        <strain evidence="2 3">DSM 4194</strain>
    </source>
</reference>
<protein>
    <recommendedName>
        <fullName evidence="1">S1 motif domain-containing protein</fullName>
    </recommendedName>
</protein>
<dbReference type="InterPro" id="IPR010994">
    <property type="entry name" value="RuvA_2-like"/>
</dbReference>
<dbReference type="PROSITE" id="PS50126">
    <property type="entry name" value="S1"/>
    <property type="match status" value="1"/>
</dbReference>
<dbReference type="RefSeq" id="WP_192624195.1">
    <property type="nucleotide sequence ID" value="NZ_JADBGG010000022.1"/>
</dbReference>
<comment type="caution">
    <text evidence="2">The sequence shown here is derived from an EMBL/GenBank/DDBJ whole genome shotgun (WGS) entry which is preliminary data.</text>
</comment>
<dbReference type="PANTHER" id="PTHR10724">
    <property type="entry name" value="30S RIBOSOMAL PROTEIN S1"/>
    <property type="match status" value="1"/>
</dbReference>
<feature type="domain" description="S1 motif" evidence="1">
    <location>
        <begin position="638"/>
        <end position="707"/>
    </location>
</feature>